<dbReference type="Pfam" id="PF03999">
    <property type="entry name" value="MAP65_ASE1"/>
    <property type="match status" value="1"/>
</dbReference>
<dbReference type="EMBL" id="PQIB02000018">
    <property type="protein sequence ID" value="RLM54987.1"/>
    <property type="molecule type" value="Genomic_DNA"/>
</dbReference>
<keyword evidence="6" id="KW-0493">Microtubule</keyword>
<dbReference type="GO" id="GO:0000226">
    <property type="term" value="P:microtubule cytoskeleton organization"/>
    <property type="evidence" value="ECO:0007669"/>
    <property type="project" value="InterPro"/>
</dbReference>
<dbReference type="STRING" id="4540.A0A3L6PBR7"/>
<keyword evidence="8" id="KW-0175">Coiled coil</keyword>
<evidence type="ECO:0000256" key="1">
    <source>
        <dbReference type="ARBA" id="ARBA00004123"/>
    </source>
</evidence>
<evidence type="ECO:0000256" key="6">
    <source>
        <dbReference type="ARBA" id="ARBA00022701"/>
    </source>
</evidence>
<feature type="coiled-coil region" evidence="8">
    <location>
        <begin position="66"/>
        <end position="93"/>
    </location>
</feature>
<organism evidence="10 11">
    <name type="scientific">Panicum miliaceum</name>
    <name type="common">Proso millet</name>
    <name type="synonym">Broomcorn millet</name>
    <dbReference type="NCBI Taxonomy" id="4540"/>
    <lineage>
        <taxon>Eukaryota</taxon>
        <taxon>Viridiplantae</taxon>
        <taxon>Streptophyta</taxon>
        <taxon>Embryophyta</taxon>
        <taxon>Tracheophyta</taxon>
        <taxon>Spermatophyta</taxon>
        <taxon>Magnoliopsida</taxon>
        <taxon>Liliopsida</taxon>
        <taxon>Poales</taxon>
        <taxon>Poaceae</taxon>
        <taxon>PACMAD clade</taxon>
        <taxon>Panicoideae</taxon>
        <taxon>Panicodae</taxon>
        <taxon>Paniceae</taxon>
        <taxon>Panicinae</taxon>
        <taxon>Panicum</taxon>
        <taxon>Panicum sect. Panicum</taxon>
    </lineage>
</organism>
<feature type="region of interest" description="Disordered" evidence="9">
    <location>
        <begin position="724"/>
        <end position="808"/>
    </location>
</feature>
<name>A0A3L6PBR7_PANMI</name>
<dbReference type="Proteomes" id="UP000275267">
    <property type="component" value="Unassembled WGS sequence"/>
</dbReference>
<gene>
    <name evidence="10" type="ORF">C2845_PM10G16020</name>
</gene>
<keyword evidence="11" id="KW-1185">Reference proteome</keyword>
<keyword evidence="4" id="KW-0963">Cytoplasm</keyword>
<proteinExistence type="inferred from homology"/>
<dbReference type="GO" id="GO:0005737">
    <property type="term" value="C:cytoplasm"/>
    <property type="evidence" value="ECO:0007669"/>
    <property type="project" value="UniProtKB-SubCell"/>
</dbReference>
<comment type="caution">
    <text evidence="10">The sequence shown here is derived from an EMBL/GenBank/DDBJ whole genome shotgun (WGS) entry which is preliminary data.</text>
</comment>
<evidence type="ECO:0000256" key="8">
    <source>
        <dbReference type="SAM" id="Coils"/>
    </source>
</evidence>
<dbReference type="GO" id="GO:0000911">
    <property type="term" value="P:cytokinesis by cell plate formation"/>
    <property type="evidence" value="ECO:0007669"/>
    <property type="project" value="TreeGrafter"/>
</dbReference>
<dbReference type="AlphaFoldDB" id="A0A3L6PBR7"/>
<comment type="similarity">
    <text evidence="3">Belongs to the MAP65/ASE1 family.</text>
</comment>
<dbReference type="GO" id="GO:0005634">
    <property type="term" value="C:nucleus"/>
    <property type="evidence" value="ECO:0007669"/>
    <property type="project" value="UniProtKB-SubCell"/>
</dbReference>
<evidence type="ECO:0000313" key="10">
    <source>
        <dbReference type="EMBL" id="RLM54987.1"/>
    </source>
</evidence>
<dbReference type="GO" id="GO:0008017">
    <property type="term" value="F:microtubule binding"/>
    <property type="evidence" value="ECO:0007669"/>
    <property type="project" value="InterPro"/>
</dbReference>
<keyword evidence="7" id="KW-0539">Nucleus</keyword>
<evidence type="ECO:0000256" key="2">
    <source>
        <dbReference type="ARBA" id="ARBA00004496"/>
    </source>
</evidence>
<comment type="subcellular location">
    <subcellularLocation>
        <location evidence="2">Cytoplasm</location>
    </subcellularLocation>
    <subcellularLocation>
        <location evidence="1">Nucleus</location>
    </subcellularLocation>
</comment>
<dbReference type="GO" id="GO:0005819">
    <property type="term" value="C:spindle"/>
    <property type="evidence" value="ECO:0007669"/>
    <property type="project" value="TreeGrafter"/>
</dbReference>
<evidence type="ECO:0000256" key="4">
    <source>
        <dbReference type="ARBA" id="ARBA00022490"/>
    </source>
</evidence>
<dbReference type="Gene3D" id="1.20.58.1520">
    <property type="match status" value="1"/>
</dbReference>
<dbReference type="PANTHER" id="PTHR19321:SF41">
    <property type="entry name" value="FASCETTO-RELATED"/>
    <property type="match status" value="1"/>
</dbReference>
<protein>
    <submittedName>
        <fullName evidence="10">65-kDa microtubule-associated protein 1-like</fullName>
    </submittedName>
</protein>
<dbReference type="OrthoDB" id="642895at2759"/>
<feature type="compositionally biased region" description="Polar residues" evidence="9">
    <location>
        <begin position="797"/>
        <end position="808"/>
    </location>
</feature>
<evidence type="ECO:0000256" key="7">
    <source>
        <dbReference type="ARBA" id="ARBA00023242"/>
    </source>
</evidence>
<dbReference type="InterPro" id="IPR007145">
    <property type="entry name" value="MAP65_Ase1_PRC1"/>
</dbReference>
<evidence type="ECO:0000256" key="9">
    <source>
        <dbReference type="SAM" id="MobiDB-lite"/>
    </source>
</evidence>
<dbReference type="FunFam" id="1.20.58.1520:FF:000002">
    <property type="entry name" value="65-kDa microtubule-associated protein 6"/>
    <property type="match status" value="1"/>
</dbReference>
<sequence>MASSASLRGASLQSPLLVPRLAVRRAPTARRRAVPAKISCIGWDPEGVLGAPQGGHIARLEFRRRLERDSEAREAFERQVREEKERRRSEREARVIPDTDAGLVEFFLDTEAREIEVEIGRLRPRLNEAFFSHVSREIAQIKFAVTRTAEMEDRLIELEAMQKVLLEGVEAYDKLQNDLVTAKERLMKILQSSDRKATLLEMVERNELNISILTLLDENIASAKTSNQDDAVAFMEDIVELKWEWQLIWDEVGESDEDRDKMLLQLEQECLDVYRRKVDQASSSRACLLQQLANSKSELTRLLSALGELSVSGIPDKTTGTIKEQLAAISPSLELLCKKRDSRVKEFANVQLQIQTLRGEITGNLQFGEHLETPHVNEDDLSVKKLNEFLFELQALQKEKSNRLNKILESVSSVHDLCSVLGTDFVDTVTEVHPSLDDSVGVQGKSISDETLSKLSKMVIGLQEEKSKRFTKIQALASQLSDLWNLMDAPVEERQPFHHITCNMSLTLDEVTVPGALALDIIEQAELEVERLDQLKASRMKDIAFKKQTELEDIYARAHIAIDSSAARDRIMSIIESSSFEPSELLADMENQILKANEEALSRKDILERVDRWMLACEEESWLEDYSRDDNRYSATRGAHLNLKRAEKARVLVNKIPVIVDTLVARTRAWEQEHGMPFTYDGVPLLAMLDEYKVLRQEKEEEKWRMRDQKKINDQLAAEQEKLFGSKLSPARPQSSRKVAGARANGGGGAVNGTPVRRLSALQSGGRTASRDGRRDPSRPVAPVNYVAIAKEDAASHASSNHTGPSTP</sequence>
<evidence type="ECO:0000256" key="5">
    <source>
        <dbReference type="ARBA" id="ARBA00022553"/>
    </source>
</evidence>
<keyword evidence="5" id="KW-0597">Phosphoprotein</keyword>
<evidence type="ECO:0000313" key="11">
    <source>
        <dbReference type="Proteomes" id="UP000275267"/>
    </source>
</evidence>
<accession>A0A3L6PBR7</accession>
<evidence type="ECO:0000256" key="3">
    <source>
        <dbReference type="ARBA" id="ARBA00006187"/>
    </source>
</evidence>
<reference evidence="11" key="1">
    <citation type="journal article" date="2019" name="Nat. Commun.">
        <title>The genome of broomcorn millet.</title>
        <authorList>
            <person name="Zou C."/>
            <person name="Miki D."/>
            <person name="Li D."/>
            <person name="Tang Q."/>
            <person name="Xiao L."/>
            <person name="Rajput S."/>
            <person name="Deng P."/>
            <person name="Jia W."/>
            <person name="Huang R."/>
            <person name="Zhang M."/>
            <person name="Sun Y."/>
            <person name="Hu J."/>
            <person name="Fu X."/>
            <person name="Schnable P.S."/>
            <person name="Li F."/>
            <person name="Zhang H."/>
            <person name="Feng B."/>
            <person name="Zhu X."/>
            <person name="Liu R."/>
            <person name="Schnable J.C."/>
            <person name="Zhu J.-K."/>
            <person name="Zhang H."/>
        </authorList>
    </citation>
    <scope>NUCLEOTIDE SEQUENCE [LARGE SCALE GENOMIC DNA]</scope>
</reference>
<feature type="compositionally biased region" description="Basic and acidic residues" evidence="9">
    <location>
        <begin position="769"/>
        <end position="778"/>
    </location>
</feature>
<dbReference type="GO" id="GO:0005874">
    <property type="term" value="C:microtubule"/>
    <property type="evidence" value="ECO:0007669"/>
    <property type="project" value="UniProtKB-KW"/>
</dbReference>
<dbReference type="PANTHER" id="PTHR19321">
    <property type="entry name" value="PROTEIN REGULATOR OF CYTOKINESIS 1 PRC1-RELATED"/>
    <property type="match status" value="1"/>
</dbReference>